<feature type="transmembrane region" description="Helical" evidence="1">
    <location>
        <begin position="324"/>
        <end position="345"/>
    </location>
</feature>
<dbReference type="Gene3D" id="3.10.20.90">
    <property type="entry name" value="Phosphatidylinositol 3-kinase Catalytic Subunit, Chain A, domain 1"/>
    <property type="match status" value="1"/>
</dbReference>
<dbReference type="Pfam" id="PF19053">
    <property type="entry name" value="EccD"/>
    <property type="match status" value="1"/>
</dbReference>
<name>A0ABT1M8H2_9MYCO</name>
<feature type="transmembrane region" description="Helical" evidence="1">
    <location>
        <begin position="234"/>
        <end position="254"/>
    </location>
</feature>
<dbReference type="RefSeq" id="WP_255063316.1">
    <property type="nucleotide sequence ID" value="NZ_JANDBD010000011.1"/>
</dbReference>
<dbReference type="InterPro" id="IPR024962">
    <property type="entry name" value="YukD-like"/>
</dbReference>
<keyword evidence="1" id="KW-1133">Transmembrane helix</keyword>
<reference evidence="3 4" key="1">
    <citation type="submission" date="2022-06" db="EMBL/GenBank/DDBJ databases">
        <title>Mycolicibacterium sp. CAU 1645 isolated from seawater.</title>
        <authorList>
            <person name="Kim W."/>
        </authorList>
    </citation>
    <scope>NUCLEOTIDE SEQUENCE [LARGE SCALE GENOMIC DNA]</scope>
    <source>
        <strain evidence="3 4">CAU 1645</strain>
    </source>
</reference>
<dbReference type="Pfam" id="PF08817">
    <property type="entry name" value="YukD"/>
    <property type="match status" value="1"/>
</dbReference>
<feature type="transmembrane region" description="Helical" evidence="1">
    <location>
        <begin position="381"/>
        <end position="401"/>
    </location>
</feature>
<feature type="transmembrane region" description="Helical" evidence="1">
    <location>
        <begin position="161"/>
        <end position="177"/>
    </location>
</feature>
<feature type="transmembrane region" description="Helical" evidence="1">
    <location>
        <begin position="135"/>
        <end position="154"/>
    </location>
</feature>
<evidence type="ECO:0000313" key="4">
    <source>
        <dbReference type="Proteomes" id="UP001651690"/>
    </source>
</evidence>
<proteinExistence type="predicted"/>
<keyword evidence="1" id="KW-0472">Membrane</keyword>
<keyword evidence="1" id="KW-0812">Transmembrane</keyword>
<organism evidence="3 4">
    <name type="scientific">Mycolicibacterium arenosum</name>
    <dbReference type="NCBI Taxonomy" id="2952157"/>
    <lineage>
        <taxon>Bacteria</taxon>
        <taxon>Bacillati</taxon>
        <taxon>Actinomycetota</taxon>
        <taxon>Actinomycetes</taxon>
        <taxon>Mycobacteriales</taxon>
        <taxon>Mycobacteriaceae</taxon>
        <taxon>Mycolicibacterium</taxon>
    </lineage>
</organism>
<dbReference type="Proteomes" id="UP001651690">
    <property type="component" value="Unassembled WGS sequence"/>
</dbReference>
<accession>A0ABT1M8H2</accession>
<dbReference type="EMBL" id="JANDBD010000011">
    <property type="protein sequence ID" value="MCP9275476.1"/>
    <property type="molecule type" value="Genomic_DNA"/>
</dbReference>
<evidence type="ECO:0000256" key="1">
    <source>
        <dbReference type="SAM" id="Phobius"/>
    </source>
</evidence>
<dbReference type="InterPro" id="IPR044049">
    <property type="entry name" value="EccD_transm"/>
</dbReference>
<feature type="transmembrane region" description="Helical" evidence="1">
    <location>
        <begin position="207"/>
        <end position="228"/>
    </location>
</feature>
<evidence type="ECO:0000313" key="3">
    <source>
        <dbReference type="EMBL" id="MCP9275476.1"/>
    </source>
</evidence>
<feature type="domain" description="EccD-like transmembrane" evidence="2">
    <location>
        <begin position="267"/>
        <end position="403"/>
    </location>
</feature>
<feature type="transmembrane region" description="Helical" evidence="1">
    <location>
        <begin position="266"/>
        <end position="290"/>
    </location>
</feature>
<comment type="caution">
    <text evidence="3">The sequence shown here is derived from an EMBL/GenBank/DDBJ whole genome shotgun (WGS) entry which is preliminary data.</text>
</comment>
<gene>
    <name evidence="3" type="ORF">NM203_25120</name>
</gene>
<feature type="transmembrane region" description="Helical" evidence="1">
    <location>
        <begin position="111"/>
        <end position="129"/>
    </location>
</feature>
<sequence length="407" mass="40544">MSMRRISIHAEVAGHLRAHDIALCARSPVAQLLPDLVDIVGHARDGVRRELRTSAGTPLDESMSLTDNGIRDGDVVTLDAVHAPARGLLGVEPVRRVAGTGDVVRIDVGRLIEISWGWLMLAVAGALVWTGLQDAALGAAIAIACCALATSWRAVATGSRGLAVAGVLGAGAAGFVVVPTGPWPANVLLCAAVVFAVSVVMSRLVPVAITALTASGSTAAAVAAVAAVTVAATWNVATAGAVLAVCGIGLLALAPRCAALLAGVPVAAHSVLTGLVIGSTASAVIGVAVVAAATRTVPSIAFTSVTALLLLARARTHVDAGRRIALTVAGLACATAALSVVAVVFRGATPWVGMGVVAAVAVAATGRPGPGVARAVDGLDYLCAALLAPLACWVIGVYSVARDWVFT</sequence>
<evidence type="ECO:0000259" key="2">
    <source>
        <dbReference type="Pfam" id="PF19053"/>
    </source>
</evidence>
<protein>
    <recommendedName>
        <fullName evidence="2">EccD-like transmembrane domain-containing protein</fullName>
    </recommendedName>
</protein>
<keyword evidence="4" id="KW-1185">Reference proteome</keyword>